<evidence type="ECO:0000313" key="2">
    <source>
        <dbReference type="Proteomes" id="UP000287651"/>
    </source>
</evidence>
<dbReference type="AlphaFoldDB" id="A0A426XZ06"/>
<gene>
    <name evidence="1" type="ORF">B296_00054864</name>
</gene>
<protein>
    <submittedName>
        <fullName evidence="1">Uncharacterized protein</fullName>
    </submittedName>
</protein>
<accession>A0A426XZ06</accession>
<comment type="caution">
    <text evidence="1">The sequence shown here is derived from an EMBL/GenBank/DDBJ whole genome shotgun (WGS) entry which is preliminary data.</text>
</comment>
<name>A0A426XZ06_ENSVE</name>
<dbReference type="EMBL" id="AMZH03016253">
    <property type="protein sequence ID" value="RRT44777.1"/>
    <property type="molecule type" value="Genomic_DNA"/>
</dbReference>
<organism evidence="1 2">
    <name type="scientific">Ensete ventricosum</name>
    <name type="common">Abyssinian banana</name>
    <name type="synonym">Musa ensete</name>
    <dbReference type="NCBI Taxonomy" id="4639"/>
    <lineage>
        <taxon>Eukaryota</taxon>
        <taxon>Viridiplantae</taxon>
        <taxon>Streptophyta</taxon>
        <taxon>Embryophyta</taxon>
        <taxon>Tracheophyta</taxon>
        <taxon>Spermatophyta</taxon>
        <taxon>Magnoliopsida</taxon>
        <taxon>Liliopsida</taxon>
        <taxon>Zingiberales</taxon>
        <taxon>Musaceae</taxon>
        <taxon>Ensete</taxon>
    </lineage>
</organism>
<proteinExistence type="predicted"/>
<sequence>MGRAAWKQWLVAQLGGSSRGGSSALEEEKIEGIYGVRCKRRQRRKQCWKQRREMAAEEAGRRNWRWLRSKMAIEEVGRRDRRWLWVLRGGQRWWHNWEAREETIAMLERSTEGCGWRGRRWLWAAEGMGVAAAGEATGDAVSNGGATESGRRLQEVATVVADEGAVAGDAVSNRGATESGQRRWRCGLQVAASEEAAVGEKAMGGDR</sequence>
<evidence type="ECO:0000313" key="1">
    <source>
        <dbReference type="EMBL" id="RRT44777.1"/>
    </source>
</evidence>
<reference evidence="1 2" key="1">
    <citation type="journal article" date="2014" name="Agronomy (Basel)">
        <title>A Draft Genome Sequence for Ensete ventricosum, the Drought-Tolerant Tree Against Hunger.</title>
        <authorList>
            <person name="Harrison J."/>
            <person name="Moore K.A."/>
            <person name="Paszkiewicz K."/>
            <person name="Jones T."/>
            <person name="Grant M."/>
            <person name="Ambacheew D."/>
            <person name="Muzemil S."/>
            <person name="Studholme D.J."/>
        </authorList>
    </citation>
    <scope>NUCLEOTIDE SEQUENCE [LARGE SCALE GENOMIC DNA]</scope>
</reference>
<dbReference type="Proteomes" id="UP000287651">
    <property type="component" value="Unassembled WGS sequence"/>
</dbReference>